<dbReference type="EMBL" id="CAJJDN010000012">
    <property type="protein sequence ID" value="CAD8058785.1"/>
    <property type="molecule type" value="Genomic_DNA"/>
</dbReference>
<organism evidence="1 2">
    <name type="scientific">Paramecium sonneborni</name>
    <dbReference type="NCBI Taxonomy" id="65129"/>
    <lineage>
        <taxon>Eukaryota</taxon>
        <taxon>Sar</taxon>
        <taxon>Alveolata</taxon>
        <taxon>Ciliophora</taxon>
        <taxon>Intramacronucleata</taxon>
        <taxon>Oligohymenophorea</taxon>
        <taxon>Peniculida</taxon>
        <taxon>Parameciidae</taxon>
        <taxon>Paramecium</taxon>
    </lineage>
</organism>
<gene>
    <name evidence="1" type="ORF">PSON_ATCC_30995.1.T0120413</name>
</gene>
<name>A0A8S1KXU4_9CILI</name>
<dbReference type="Proteomes" id="UP000692954">
    <property type="component" value="Unassembled WGS sequence"/>
</dbReference>
<dbReference type="AlphaFoldDB" id="A0A8S1KXU4"/>
<evidence type="ECO:0000313" key="1">
    <source>
        <dbReference type="EMBL" id="CAD8058785.1"/>
    </source>
</evidence>
<evidence type="ECO:0000313" key="2">
    <source>
        <dbReference type="Proteomes" id="UP000692954"/>
    </source>
</evidence>
<proteinExistence type="predicted"/>
<sequence length="281" mass="32721">MQKNVILDYLQNGSSYYPFGEQPQSNEVLLDHFIPFQKERDKIGKLIKPNDPNCIKNKKNNKQNYTDHSYSNSDILNFNKLNTESDYSKFITQSQTIPHLPLIYQPQLPTQVLAIKQSKYKLNQNSIEIGQQLKKLNKNSLQSKASLLSRKTKSLAFQIPALGIYNPNPSPKHLPNILIKSKSNHKIEEIAPKIQISVSPSQKFKKNDFEMMFAKQMAQIKREVDNEMKRNPNQIFRVDKFDIKENLDLEEADQLKCRMKGYFQSVKESFIKIKNLMNVKK</sequence>
<comment type="caution">
    <text evidence="1">The sequence shown here is derived from an EMBL/GenBank/DDBJ whole genome shotgun (WGS) entry which is preliminary data.</text>
</comment>
<accession>A0A8S1KXU4</accession>
<keyword evidence="2" id="KW-1185">Reference proteome</keyword>
<dbReference type="OrthoDB" id="307829at2759"/>
<protein>
    <submittedName>
        <fullName evidence="1">Uncharacterized protein</fullName>
    </submittedName>
</protein>
<reference evidence="1" key="1">
    <citation type="submission" date="2021-01" db="EMBL/GenBank/DDBJ databases">
        <authorList>
            <consortium name="Genoscope - CEA"/>
            <person name="William W."/>
        </authorList>
    </citation>
    <scope>NUCLEOTIDE SEQUENCE</scope>
</reference>